<protein>
    <submittedName>
        <fullName evidence="2">Uncharacterized protein</fullName>
    </submittedName>
</protein>
<gene>
    <name evidence="2" type="ORF">GEMMAAP_02185</name>
</gene>
<dbReference type="STRING" id="1379270.GEMMAAP_02185"/>
<dbReference type="AlphaFoldDB" id="A0A143BHT2"/>
<feature type="compositionally biased region" description="Acidic residues" evidence="1">
    <location>
        <begin position="132"/>
        <end position="148"/>
    </location>
</feature>
<dbReference type="OrthoDB" id="9785249at2"/>
<feature type="region of interest" description="Disordered" evidence="1">
    <location>
        <begin position="1"/>
        <end position="23"/>
    </location>
</feature>
<name>A0A143BHT2_9BACT</name>
<sequence length="205" mass="22629">MSADNFDPPEDVPLNEDGEARPAVFVTTREPVTITITQLDDPRAPDSSALGAFIDGRMVARSAMPAEAIARLVELHLFDEPVPLGLFAYEEDPGLQCRLFALVPRSLLEADVHNAEPWKESVPSYEASLGADNDDDEDDDEDDDDEEEAPFETILLGHIVRFAKDRRHPDNLAEEAVDILQRIIHGAESLEDADRKAIDDLLGSL</sequence>
<proteinExistence type="predicted"/>
<feature type="compositionally biased region" description="Acidic residues" evidence="1">
    <location>
        <begin position="7"/>
        <end position="17"/>
    </location>
</feature>
<dbReference type="Proteomes" id="UP000076404">
    <property type="component" value="Chromosome"/>
</dbReference>
<reference evidence="2 3" key="1">
    <citation type="journal article" date="2014" name="Proc. Natl. Acad. Sci. U.S.A.">
        <title>Functional type 2 photosynthetic reaction centers found in the rare bacterial phylum Gemmatimonadetes.</title>
        <authorList>
            <person name="Zeng Y."/>
            <person name="Feng F."/>
            <person name="Medova H."/>
            <person name="Dean J."/>
            <person name="Koblizek M."/>
        </authorList>
    </citation>
    <scope>NUCLEOTIDE SEQUENCE [LARGE SCALE GENOMIC DNA]</scope>
    <source>
        <strain evidence="2 3">AP64</strain>
    </source>
</reference>
<keyword evidence="3" id="KW-1185">Reference proteome</keyword>
<evidence type="ECO:0000313" key="3">
    <source>
        <dbReference type="Proteomes" id="UP000076404"/>
    </source>
</evidence>
<dbReference type="eggNOG" id="ENOG5033WC0">
    <property type="taxonomic scope" value="Bacteria"/>
</dbReference>
<dbReference type="RefSeq" id="WP_026849247.1">
    <property type="nucleotide sequence ID" value="NZ_CP011454.1"/>
</dbReference>
<evidence type="ECO:0000313" key="2">
    <source>
        <dbReference type="EMBL" id="AMW03964.1"/>
    </source>
</evidence>
<reference evidence="2 3" key="2">
    <citation type="journal article" date="2016" name="Environ. Microbiol. Rep.">
        <title>Metagenomic evidence for the presence of phototrophic Gemmatimonadetes bacteria in diverse environments.</title>
        <authorList>
            <person name="Zeng Y."/>
            <person name="Baumbach J."/>
            <person name="Barbosa E.G."/>
            <person name="Azevedo V."/>
            <person name="Zhang C."/>
            <person name="Koblizek M."/>
        </authorList>
    </citation>
    <scope>NUCLEOTIDE SEQUENCE [LARGE SCALE GENOMIC DNA]</scope>
    <source>
        <strain evidence="2 3">AP64</strain>
    </source>
</reference>
<organism evidence="2 3">
    <name type="scientific">Gemmatimonas phototrophica</name>
    <dbReference type="NCBI Taxonomy" id="1379270"/>
    <lineage>
        <taxon>Bacteria</taxon>
        <taxon>Pseudomonadati</taxon>
        <taxon>Gemmatimonadota</taxon>
        <taxon>Gemmatimonadia</taxon>
        <taxon>Gemmatimonadales</taxon>
        <taxon>Gemmatimonadaceae</taxon>
        <taxon>Gemmatimonas</taxon>
    </lineage>
</organism>
<feature type="region of interest" description="Disordered" evidence="1">
    <location>
        <begin position="120"/>
        <end position="148"/>
    </location>
</feature>
<accession>A0A143BHT2</accession>
<evidence type="ECO:0000256" key="1">
    <source>
        <dbReference type="SAM" id="MobiDB-lite"/>
    </source>
</evidence>
<dbReference type="EMBL" id="CP011454">
    <property type="protein sequence ID" value="AMW03964.1"/>
    <property type="molecule type" value="Genomic_DNA"/>
</dbReference>
<dbReference type="KEGG" id="gph:GEMMAAP_02185"/>